<dbReference type="Proteomes" id="UP000501690">
    <property type="component" value="Linkage Group LG8"/>
</dbReference>
<evidence type="ECO:0000256" key="1">
    <source>
        <dbReference type="SAM" id="MobiDB-lite"/>
    </source>
</evidence>
<feature type="region of interest" description="Disordered" evidence="1">
    <location>
        <begin position="1"/>
        <end position="26"/>
    </location>
</feature>
<accession>A0A4D6MQA9</accession>
<dbReference type="EMBL" id="CP039352">
    <property type="protein sequence ID" value="QCE03218.1"/>
    <property type="molecule type" value="Genomic_DNA"/>
</dbReference>
<sequence length="72" mass="7778">MTLAQASSPPPRRELDKEDSDPCAISLRRDPLRLSETSTRSKRVLVAWATIRAESPGRASAYLALGEASLPG</sequence>
<reference evidence="2 3" key="1">
    <citation type="submission" date="2019-04" db="EMBL/GenBank/DDBJ databases">
        <title>An improved genome assembly and genetic linkage map for asparagus bean, Vigna unguiculata ssp. sesquipedialis.</title>
        <authorList>
            <person name="Xia Q."/>
            <person name="Zhang R."/>
            <person name="Dong Y."/>
        </authorList>
    </citation>
    <scope>NUCLEOTIDE SEQUENCE [LARGE SCALE GENOMIC DNA]</scope>
    <source>
        <tissue evidence="2">Leaf</tissue>
    </source>
</reference>
<dbReference type="AlphaFoldDB" id="A0A4D6MQA9"/>
<evidence type="ECO:0000313" key="2">
    <source>
        <dbReference type="EMBL" id="QCE03218.1"/>
    </source>
</evidence>
<organism evidence="2 3">
    <name type="scientific">Vigna unguiculata</name>
    <name type="common">Cowpea</name>
    <dbReference type="NCBI Taxonomy" id="3917"/>
    <lineage>
        <taxon>Eukaryota</taxon>
        <taxon>Viridiplantae</taxon>
        <taxon>Streptophyta</taxon>
        <taxon>Embryophyta</taxon>
        <taxon>Tracheophyta</taxon>
        <taxon>Spermatophyta</taxon>
        <taxon>Magnoliopsida</taxon>
        <taxon>eudicotyledons</taxon>
        <taxon>Gunneridae</taxon>
        <taxon>Pentapetalae</taxon>
        <taxon>rosids</taxon>
        <taxon>fabids</taxon>
        <taxon>Fabales</taxon>
        <taxon>Fabaceae</taxon>
        <taxon>Papilionoideae</taxon>
        <taxon>50 kb inversion clade</taxon>
        <taxon>NPAAA clade</taxon>
        <taxon>indigoferoid/millettioid clade</taxon>
        <taxon>Phaseoleae</taxon>
        <taxon>Vigna</taxon>
    </lineage>
</organism>
<keyword evidence="3" id="KW-1185">Reference proteome</keyword>
<proteinExistence type="predicted"/>
<evidence type="ECO:0000313" key="3">
    <source>
        <dbReference type="Proteomes" id="UP000501690"/>
    </source>
</evidence>
<gene>
    <name evidence="2" type="ORF">DEO72_LG8g1240</name>
</gene>
<name>A0A4D6MQA9_VIGUN</name>
<protein>
    <submittedName>
        <fullName evidence="2">Uncharacterized protein</fullName>
    </submittedName>
</protein>